<comment type="caution">
    <text evidence="1">The sequence shown here is derived from an EMBL/GenBank/DDBJ whole genome shotgun (WGS) entry which is preliminary data.</text>
</comment>
<protein>
    <submittedName>
        <fullName evidence="1">Uncharacterized protein</fullName>
    </submittedName>
</protein>
<keyword evidence="2" id="KW-1185">Reference proteome</keyword>
<reference evidence="1 2" key="1">
    <citation type="journal article" date="2023" name="Genes (Basel)">
        <title>Chromosome-Level Genome Assembly and Circadian Gene Repertoire of the Patagonia Blennie Eleginops maclovinus-The Closest Ancestral Proxy of Antarctic Cryonotothenioids.</title>
        <authorList>
            <person name="Cheng C.C."/>
            <person name="Rivera-Colon A.G."/>
            <person name="Minhas B.F."/>
            <person name="Wilson L."/>
            <person name="Rayamajhi N."/>
            <person name="Vargas-Chacoff L."/>
            <person name="Catchen J.M."/>
        </authorList>
    </citation>
    <scope>NUCLEOTIDE SEQUENCE [LARGE SCALE GENOMIC DNA]</scope>
    <source>
        <strain evidence="1">JMC-PN-2008</strain>
    </source>
</reference>
<organism evidence="1 2">
    <name type="scientific">Eleginops maclovinus</name>
    <name type="common">Patagonian blennie</name>
    <name type="synonym">Eleginus maclovinus</name>
    <dbReference type="NCBI Taxonomy" id="56733"/>
    <lineage>
        <taxon>Eukaryota</taxon>
        <taxon>Metazoa</taxon>
        <taxon>Chordata</taxon>
        <taxon>Craniata</taxon>
        <taxon>Vertebrata</taxon>
        <taxon>Euteleostomi</taxon>
        <taxon>Actinopterygii</taxon>
        <taxon>Neopterygii</taxon>
        <taxon>Teleostei</taxon>
        <taxon>Neoteleostei</taxon>
        <taxon>Acanthomorphata</taxon>
        <taxon>Eupercaria</taxon>
        <taxon>Perciformes</taxon>
        <taxon>Notothenioidei</taxon>
        <taxon>Eleginopidae</taxon>
        <taxon>Eleginops</taxon>
    </lineage>
</organism>
<dbReference type="EMBL" id="JAUZQC010000024">
    <property type="protein sequence ID" value="KAK5849254.1"/>
    <property type="molecule type" value="Genomic_DNA"/>
</dbReference>
<accession>A0AAN8AAX1</accession>
<evidence type="ECO:0000313" key="2">
    <source>
        <dbReference type="Proteomes" id="UP001346869"/>
    </source>
</evidence>
<dbReference type="Proteomes" id="UP001346869">
    <property type="component" value="Unassembled WGS sequence"/>
</dbReference>
<reference evidence="1 2" key="2">
    <citation type="journal article" date="2023" name="Mol. Biol. Evol.">
        <title>Genomics of Secondarily Temperate Adaptation in the Only Non-Antarctic Icefish.</title>
        <authorList>
            <person name="Rivera-Colon A.G."/>
            <person name="Rayamajhi N."/>
            <person name="Minhas B.F."/>
            <person name="Madrigal G."/>
            <person name="Bilyk K.T."/>
            <person name="Yoon V."/>
            <person name="Hune M."/>
            <person name="Gregory S."/>
            <person name="Cheng C.H.C."/>
            <person name="Catchen J.M."/>
        </authorList>
    </citation>
    <scope>NUCLEOTIDE SEQUENCE [LARGE SCALE GENOMIC DNA]</scope>
    <source>
        <strain evidence="1">JMC-PN-2008</strain>
    </source>
</reference>
<dbReference type="AlphaFoldDB" id="A0AAN8AAX1"/>
<gene>
    <name evidence="1" type="ORF">PBY51_008907</name>
</gene>
<sequence>MLEKRNLSLPMLRGIRLDLGFRPLTDTTGCGFSPDARLPTRLSASSHHATHLWSCVAVGNTHLVTSRSMIICP</sequence>
<evidence type="ECO:0000313" key="1">
    <source>
        <dbReference type="EMBL" id="KAK5849254.1"/>
    </source>
</evidence>
<name>A0AAN8AAX1_ELEMC</name>
<proteinExistence type="predicted"/>